<accession>A0A0A9EME2</accession>
<organism evidence="1">
    <name type="scientific">Arundo donax</name>
    <name type="common">Giant reed</name>
    <name type="synonym">Donax arundinaceus</name>
    <dbReference type="NCBI Taxonomy" id="35708"/>
    <lineage>
        <taxon>Eukaryota</taxon>
        <taxon>Viridiplantae</taxon>
        <taxon>Streptophyta</taxon>
        <taxon>Embryophyta</taxon>
        <taxon>Tracheophyta</taxon>
        <taxon>Spermatophyta</taxon>
        <taxon>Magnoliopsida</taxon>
        <taxon>Liliopsida</taxon>
        <taxon>Poales</taxon>
        <taxon>Poaceae</taxon>
        <taxon>PACMAD clade</taxon>
        <taxon>Arundinoideae</taxon>
        <taxon>Arundineae</taxon>
        <taxon>Arundo</taxon>
    </lineage>
</organism>
<evidence type="ECO:0000313" key="1">
    <source>
        <dbReference type="EMBL" id="JAD97202.1"/>
    </source>
</evidence>
<name>A0A0A9EME2_ARUDO</name>
<dbReference type="EMBL" id="GBRH01200693">
    <property type="protein sequence ID" value="JAD97202.1"/>
    <property type="molecule type" value="Transcribed_RNA"/>
</dbReference>
<proteinExistence type="predicted"/>
<reference evidence="1" key="1">
    <citation type="submission" date="2014-09" db="EMBL/GenBank/DDBJ databases">
        <authorList>
            <person name="Magalhaes I.L.F."/>
            <person name="Oliveira U."/>
            <person name="Santos F.R."/>
            <person name="Vidigal T.H.D.A."/>
            <person name="Brescovit A.D."/>
            <person name="Santos A.J."/>
        </authorList>
    </citation>
    <scope>NUCLEOTIDE SEQUENCE</scope>
    <source>
        <tissue evidence="1">Shoot tissue taken approximately 20 cm above the soil surface</tissue>
    </source>
</reference>
<reference evidence="1" key="2">
    <citation type="journal article" date="2015" name="Data Brief">
        <title>Shoot transcriptome of the giant reed, Arundo donax.</title>
        <authorList>
            <person name="Barrero R.A."/>
            <person name="Guerrero F.D."/>
            <person name="Moolhuijzen P."/>
            <person name="Goolsby J.A."/>
            <person name="Tidwell J."/>
            <person name="Bellgard S.E."/>
            <person name="Bellgard M.I."/>
        </authorList>
    </citation>
    <scope>NUCLEOTIDE SEQUENCE</scope>
    <source>
        <tissue evidence="1">Shoot tissue taken approximately 20 cm above the soil surface</tissue>
    </source>
</reference>
<dbReference type="AlphaFoldDB" id="A0A0A9EME2"/>
<sequence>MRVLRGGWAARTAVAADGDGDGGGAEMRRSGFWNALPLRAPSDYITFERL</sequence>
<protein>
    <submittedName>
        <fullName evidence="1">Uncharacterized protein</fullName>
    </submittedName>
</protein>